<dbReference type="EMBL" id="AP021874">
    <property type="protein sequence ID" value="BBO69520.1"/>
    <property type="molecule type" value="Genomic_DNA"/>
</dbReference>
<evidence type="ECO:0000313" key="1">
    <source>
        <dbReference type="EMBL" id="BBO69520.1"/>
    </source>
</evidence>
<dbReference type="AlphaFoldDB" id="A0A5K7YMN4"/>
<sequence>MELSTREIELLEHVTGLPFEVFTHSKGEATEAYFLRFKANGDCFFLNENNGRYACGVYDSRPEVCRKFPSKPVQKDACRHYLAKC</sequence>
<name>A0A5K7YMN4_9BACT</name>
<protein>
    <recommendedName>
        <fullName evidence="3">Zinc/iron-chelating domain-containing protein</fullName>
    </recommendedName>
</protein>
<proteinExistence type="predicted"/>
<reference evidence="1 2" key="1">
    <citation type="submission" date="2019-11" db="EMBL/GenBank/DDBJ databases">
        <title>Comparative genomics of hydrocarbon-degrading Desulfosarcina strains.</title>
        <authorList>
            <person name="Watanabe M."/>
            <person name="Kojima H."/>
            <person name="Fukui M."/>
        </authorList>
    </citation>
    <scope>NUCLEOTIDE SEQUENCE [LARGE SCALE GENOMIC DNA]</scope>
    <source>
        <strain evidence="1 2">PL12</strain>
    </source>
</reference>
<accession>A0A5K7YMN4</accession>
<evidence type="ECO:0000313" key="2">
    <source>
        <dbReference type="Proteomes" id="UP000427906"/>
    </source>
</evidence>
<keyword evidence="2" id="KW-1185">Reference proteome</keyword>
<dbReference type="InterPro" id="IPR005358">
    <property type="entry name" value="Puta_zinc/iron-chelating_dom"/>
</dbReference>
<organism evidence="1 2">
    <name type="scientific">Desulfosarcina alkanivorans</name>
    <dbReference type="NCBI Taxonomy" id="571177"/>
    <lineage>
        <taxon>Bacteria</taxon>
        <taxon>Pseudomonadati</taxon>
        <taxon>Thermodesulfobacteriota</taxon>
        <taxon>Desulfobacteria</taxon>
        <taxon>Desulfobacterales</taxon>
        <taxon>Desulfosarcinaceae</taxon>
        <taxon>Desulfosarcina</taxon>
    </lineage>
</organism>
<dbReference type="Proteomes" id="UP000427906">
    <property type="component" value="Chromosome"/>
</dbReference>
<dbReference type="KEGG" id="dalk:DSCA_34500"/>
<evidence type="ECO:0008006" key="3">
    <source>
        <dbReference type="Google" id="ProtNLM"/>
    </source>
</evidence>
<dbReference type="Pfam" id="PF03692">
    <property type="entry name" value="CxxCxxCC"/>
    <property type="match status" value="1"/>
</dbReference>
<gene>
    <name evidence="1" type="ORF">DSCA_34500</name>
</gene>